<dbReference type="KEGG" id="mfu:LILAB_17400"/>
<sequence>MRALFGGKLTMAAGLAVDFLRFDGGRRDTVIGVNVGPEYQFSPWLKGAAGYMLGRRASSVDGGGLNYSRHEGYARLSVMY</sequence>
<dbReference type="AlphaFoldDB" id="F8CP03"/>
<gene>
    <name evidence="1" type="ordered locus">LILAB_17400</name>
</gene>
<evidence type="ECO:0000313" key="1">
    <source>
        <dbReference type="EMBL" id="AEI65382.1"/>
    </source>
</evidence>
<organism evidence="1 2">
    <name type="scientific">Myxococcus fulvus (strain ATCC BAA-855 / HW-1)</name>
    <dbReference type="NCBI Taxonomy" id="483219"/>
    <lineage>
        <taxon>Bacteria</taxon>
        <taxon>Pseudomonadati</taxon>
        <taxon>Myxococcota</taxon>
        <taxon>Myxococcia</taxon>
        <taxon>Myxococcales</taxon>
        <taxon>Cystobacterineae</taxon>
        <taxon>Myxococcaceae</taxon>
        <taxon>Myxococcus</taxon>
    </lineage>
</organism>
<protein>
    <submittedName>
        <fullName evidence="1">Uncharacterized protein</fullName>
    </submittedName>
</protein>
<dbReference type="HOGENOM" id="CLU_2586018_0_0_7"/>
<accession>F8CP03</accession>
<dbReference type="STRING" id="483219.LILAB_17400"/>
<proteinExistence type="predicted"/>
<dbReference type="EMBL" id="CP002830">
    <property type="protein sequence ID" value="AEI65382.1"/>
    <property type="molecule type" value="Genomic_DNA"/>
</dbReference>
<dbReference type="Proteomes" id="UP000000488">
    <property type="component" value="Chromosome"/>
</dbReference>
<evidence type="ECO:0000313" key="2">
    <source>
        <dbReference type="Proteomes" id="UP000000488"/>
    </source>
</evidence>
<name>F8CP03_MYXFH</name>
<reference evidence="1 2" key="1">
    <citation type="journal article" date="2011" name="J. Bacteriol.">
        <title>Genome sequence of the halotolerant marine bacterium Myxococcus fulvus HW-1.</title>
        <authorList>
            <person name="Li Z.F."/>
            <person name="Li X."/>
            <person name="Liu H."/>
            <person name="Liu X."/>
            <person name="Han K."/>
            <person name="Wu Z.H."/>
            <person name="Hu W."/>
            <person name="Li F.F."/>
            <person name="Li Y.Z."/>
        </authorList>
    </citation>
    <scope>NUCLEOTIDE SEQUENCE [LARGE SCALE GENOMIC DNA]</scope>
    <source>
        <strain evidence="2">ATCC BAA-855 / HW-1</strain>
    </source>
</reference>